<dbReference type="NCBIfam" id="TIGR02492">
    <property type="entry name" value="flgK_ends"/>
    <property type="match status" value="1"/>
</dbReference>
<protein>
    <recommendedName>
        <fullName evidence="4 7">Flagellar hook-associated protein 1</fullName>
        <shortName evidence="7">HAP1</shortName>
    </recommendedName>
</protein>
<accession>A0A7W6W961</accession>
<feature type="domain" description="Flagellar hook-associated protein FlgK helical" evidence="10">
    <location>
        <begin position="103"/>
        <end position="318"/>
    </location>
</feature>
<dbReference type="AlphaFoldDB" id="A0A7W6W961"/>
<dbReference type="Proteomes" id="UP000554286">
    <property type="component" value="Unassembled WGS sequence"/>
</dbReference>
<dbReference type="GO" id="GO:0044780">
    <property type="term" value="P:bacterial-type flagellum assembly"/>
    <property type="evidence" value="ECO:0007669"/>
    <property type="project" value="InterPro"/>
</dbReference>
<dbReference type="Pfam" id="PF06429">
    <property type="entry name" value="Flg_bbr_C"/>
    <property type="match status" value="1"/>
</dbReference>
<evidence type="ECO:0000256" key="5">
    <source>
        <dbReference type="ARBA" id="ARBA00022525"/>
    </source>
</evidence>
<evidence type="ECO:0000256" key="6">
    <source>
        <dbReference type="ARBA" id="ARBA00023143"/>
    </source>
</evidence>
<keyword evidence="5 7" id="KW-0964">Secreted</keyword>
<evidence type="ECO:0000256" key="1">
    <source>
        <dbReference type="ARBA" id="ARBA00004117"/>
    </source>
</evidence>
<evidence type="ECO:0000259" key="8">
    <source>
        <dbReference type="Pfam" id="PF00460"/>
    </source>
</evidence>
<feature type="domain" description="Flagellar basal body rod protein N-terminal" evidence="8">
    <location>
        <begin position="10"/>
        <end position="40"/>
    </location>
</feature>
<reference evidence="11 12" key="1">
    <citation type="submission" date="2020-08" db="EMBL/GenBank/DDBJ databases">
        <title>Genome sequencing of Purple Non-Sulfur Bacteria from various extreme environments.</title>
        <authorList>
            <person name="Mayer M."/>
        </authorList>
    </citation>
    <scope>NUCLEOTIDE SEQUENCE [LARGE SCALE GENOMIC DNA]</scope>
    <source>
        <strain evidence="11 12">JA131</strain>
    </source>
</reference>
<dbReference type="InterPro" id="IPR053927">
    <property type="entry name" value="FlgK_helical"/>
</dbReference>
<comment type="caution">
    <text evidence="11">The sequence shown here is derived from an EMBL/GenBank/DDBJ whole genome shotgun (WGS) entry which is preliminary data.</text>
</comment>
<name>A0A7W6W961_9PROT</name>
<keyword evidence="11" id="KW-0282">Flagellum</keyword>
<keyword evidence="6 7" id="KW-0975">Bacterial flagellum</keyword>
<dbReference type="Pfam" id="PF00460">
    <property type="entry name" value="Flg_bb_rod"/>
    <property type="match status" value="1"/>
</dbReference>
<dbReference type="PRINTS" id="PR01005">
    <property type="entry name" value="FLGHOOKAP1"/>
</dbReference>
<dbReference type="RefSeq" id="WP_184043120.1">
    <property type="nucleotide sequence ID" value="NZ_JACIGK010000006.1"/>
</dbReference>
<feature type="domain" description="Flagellar basal-body/hook protein C-terminal" evidence="9">
    <location>
        <begin position="537"/>
        <end position="575"/>
    </location>
</feature>
<dbReference type="GO" id="GO:0009424">
    <property type="term" value="C:bacterial-type flagellum hook"/>
    <property type="evidence" value="ECO:0007669"/>
    <property type="project" value="UniProtKB-UniRule"/>
</dbReference>
<dbReference type="Pfam" id="PF22638">
    <property type="entry name" value="FlgK_D1"/>
    <property type="match status" value="1"/>
</dbReference>
<keyword evidence="11" id="KW-0969">Cilium</keyword>
<dbReference type="GO" id="GO:0009425">
    <property type="term" value="C:bacterial-type flagellum basal body"/>
    <property type="evidence" value="ECO:0007669"/>
    <property type="project" value="UniProtKB-SubCell"/>
</dbReference>
<organism evidence="11 12">
    <name type="scientific">Roseospira visakhapatnamensis</name>
    <dbReference type="NCBI Taxonomy" id="390880"/>
    <lineage>
        <taxon>Bacteria</taxon>
        <taxon>Pseudomonadati</taxon>
        <taxon>Pseudomonadota</taxon>
        <taxon>Alphaproteobacteria</taxon>
        <taxon>Rhodospirillales</taxon>
        <taxon>Rhodospirillaceae</taxon>
        <taxon>Roseospira</taxon>
    </lineage>
</organism>
<comment type="subcellular location">
    <subcellularLocation>
        <location evidence="1">Bacterial flagellum basal body</location>
    </subcellularLocation>
    <subcellularLocation>
        <location evidence="2 7">Secreted</location>
    </subcellularLocation>
</comment>
<dbReference type="InterPro" id="IPR001444">
    <property type="entry name" value="Flag_bb_rod_N"/>
</dbReference>
<evidence type="ECO:0000256" key="7">
    <source>
        <dbReference type="RuleBase" id="RU362065"/>
    </source>
</evidence>
<dbReference type="InterPro" id="IPR010930">
    <property type="entry name" value="Flg_bb/hook_C_dom"/>
</dbReference>
<evidence type="ECO:0000256" key="3">
    <source>
        <dbReference type="ARBA" id="ARBA00009677"/>
    </source>
</evidence>
<evidence type="ECO:0000256" key="4">
    <source>
        <dbReference type="ARBA" id="ARBA00016244"/>
    </source>
</evidence>
<evidence type="ECO:0000259" key="10">
    <source>
        <dbReference type="Pfam" id="PF22638"/>
    </source>
</evidence>
<gene>
    <name evidence="7" type="primary">flgK</name>
    <name evidence="11" type="ORF">GGD89_001122</name>
</gene>
<evidence type="ECO:0000313" key="12">
    <source>
        <dbReference type="Proteomes" id="UP000554286"/>
    </source>
</evidence>
<evidence type="ECO:0000259" key="9">
    <source>
        <dbReference type="Pfam" id="PF06429"/>
    </source>
</evidence>
<keyword evidence="12" id="KW-1185">Reference proteome</keyword>
<comment type="similarity">
    <text evidence="3 7">Belongs to the flagella basal body rod proteins family.</text>
</comment>
<sequence length="579" mass="57365">MAMTSIANIMYTARGGLMATQTALSVTSTNITNAKTIGYTAKSTDIATTVVGGQATGVMVVGIGNAVNTALMREVMGATSESAHDATLAAYAEGILNALGTTDSGSALETALSDLMSVLGEAVNAGGSAQSAADVTDALETWAATLRDTSQAVQASRTTADTEIAETVDDINALLSGLDDLNDEIARATATGDPTADLLDSQRVMLETLSGLVDITYFTTGTGELRVYSAGGTPLLTSSAQTLSYTPFGRMTADAAYDPSGGGTVQGIEVHGTDITAALSGGTLGALITARDTTLPAIQEGLDALAMGIADALNAAASKATPVPAPGTLTGTTAVAGADPFSGSGILSVAAVDADGTVVSSTDIDLSTIATHADLVAALDGAAGVSATLDANGHVVITADTAGTGVVLAGETTVGANGWGLAHALGINTVMSGTGASDLAVAETVGSQGLPVAIPASTTVGDTALVKGDTSGLQALWTALDDPIAFDATSTMTAAERSAIGQTAALIDDVADRASAAGDAASLSAQTYATLSNSFTNAHGVNVDEESAKLLALEQSYQSVSQIISTAQDMFDSLVAMMN</sequence>
<dbReference type="PANTHER" id="PTHR30033:SF1">
    <property type="entry name" value="FLAGELLAR HOOK-ASSOCIATED PROTEIN 1"/>
    <property type="match status" value="1"/>
</dbReference>
<dbReference type="GO" id="GO:0005576">
    <property type="term" value="C:extracellular region"/>
    <property type="evidence" value="ECO:0007669"/>
    <property type="project" value="UniProtKB-SubCell"/>
</dbReference>
<keyword evidence="11" id="KW-0966">Cell projection</keyword>
<evidence type="ECO:0000313" key="11">
    <source>
        <dbReference type="EMBL" id="MBB4265503.1"/>
    </source>
</evidence>
<proteinExistence type="inferred from homology"/>
<dbReference type="InterPro" id="IPR002371">
    <property type="entry name" value="FlgK"/>
</dbReference>
<dbReference type="SUPFAM" id="SSF64518">
    <property type="entry name" value="Phase 1 flagellin"/>
    <property type="match status" value="1"/>
</dbReference>
<evidence type="ECO:0000256" key="2">
    <source>
        <dbReference type="ARBA" id="ARBA00004613"/>
    </source>
</evidence>
<dbReference type="EMBL" id="JACIGK010000006">
    <property type="protein sequence ID" value="MBB4265503.1"/>
    <property type="molecule type" value="Genomic_DNA"/>
</dbReference>
<dbReference type="PANTHER" id="PTHR30033">
    <property type="entry name" value="FLAGELLAR HOOK-ASSOCIATED PROTEIN 1"/>
    <property type="match status" value="1"/>
</dbReference>
<dbReference type="GO" id="GO:0005198">
    <property type="term" value="F:structural molecule activity"/>
    <property type="evidence" value="ECO:0007669"/>
    <property type="project" value="UniProtKB-UniRule"/>
</dbReference>